<dbReference type="SUPFAM" id="SSF52058">
    <property type="entry name" value="L domain-like"/>
    <property type="match status" value="4"/>
</dbReference>
<evidence type="ECO:0000259" key="15">
    <source>
        <dbReference type="Pfam" id="PF23598"/>
    </source>
</evidence>
<dbReference type="FunFam" id="3.80.10.10:FF:001347">
    <property type="entry name" value="LRR receptor-like serine/threonine-protein kinase GSO2"/>
    <property type="match status" value="2"/>
</dbReference>
<reference evidence="16 17" key="1">
    <citation type="journal article" date="2016" name="DNA Res.">
        <title>The draft genome of MD-2 pineapple using hybrid error correction of long reads.</title>
        <authorList>
            <person name="Redwan R.M."/>
            <person name="Saidin A."/>
            <person name="Kumar S.V."/>
        </authorList>
    </citation>
    <scope>NUCLEOTIDE SEQUENCE [LARGE SCALE GENOMIC DNA]</scope>
    <source>
        <strain evidence="17">cv. MD2</strain>
        <tissue evidence="16">Leaf</tissue>
    </source>
</reference>
<dbReference type="GO" id="GO:0009742">
    <property type="term" value="P:brassinosteroid mediated signaling pathway"/>
    <property type="evidence" value="ECO:0007669"/>
    <property type="project" value="UniProtKB-KW"/>
</dbReference>
<gene>
    <name evidence="16" type="ORF">ACMD2_06035</name>
</gene>
<organism evidence="16 17">
    <name type="scientific">Ananas comosus</name>
    <name type="common">Pineapple</name>
    <name type="synonym">Ananas ananas</name>
    <dbReference type="NCBI Taxonomy" id="4615"/>
    <lineage>
        <taxon>Eukaryota</taxon>
        <taxon>Viridiplantae</taxon>
        <taxon>Streptophyta</taxon>
        <taxon>Embryophyta</taxon>
        <taxon>Tracheophyta</taxon>
        <taxon>Spermatophyta</taxon>
        <taxon>Magnoliopsida</taxon>
        <taxon>Liliopsida</taxon>
        <taxon>Poales</taxon>
        <taxon>Bromeliaceae</taxon>
        <taxon>Bromelioideae</taxon>
        <taxon>Ananas</taxon>
    </lineage>
</organism>
<keyword evidence="3" id="KW-1003">Cell membrane</keyword>
<evidence type="ECO:0000256" key="10">
    <source>
        <dbReference type="ARBA" id="ARBA00023136"/>
    </source>
</evidence>
<dbReference type="InterPro" id="IPR032675">
    <property type="entry name" value="LRR_dom_sf"/>
</dbReference>
<dbReference type="FunFam" id="3.80.10.10:FF:000649">
    <property type="entry name" value="Leucine Rich Repeat family protein"/>
    <property type="match status" value="2"/>
</dbReference>
<dbReference type="FunFam" id="3.80.10.10:FF:000095">
    <property type="entry name" value="LRR receptor-like serine/threonine-protein kinase GSO1"/>
    <property type="match status" value="3"/>
</dbReference>
<keyword evidence="11 16" id="KW-0675">Receptor</keyword>
<comment type="subcellular location">
    <subcellularLocation>
        <location evidence="1">Cell membrane</location>
        <topology evidence="1">Single-pass type I membrane protein</topology>
    </subcellularLocation>
</comment>
<evidence type="ECO:0000259" key="14">
    <source>
        <dbReference type="Pfam" id="PF08263"/>
    </source>
</evidence>
<feature type="transmembrane region" description="Helical" evidence="13">
    <location>
        <begin position="798"/>
        <end position="817"/>
    </location>
</feature>
<keyword evidence="12" id="KW-0325">Glycoprotein</keyword>
<sequence length="2224" mass="247773">MYNYYSTTSHGKLSWVKSLSSLKYFDLTFVMLQNADDWLQAVNMLSSLQVLRLGRCSLPSNPDPISNFNLTSLSILDLQHSFFNSTLPNWLWNFTSLTHLNLNYNNFYGPIPVELGNLTSLTSLFLGFNNLIGLVLNSIRNLCKLNSLSLSGFNIDRDIIEFLSEVSCISPNNWQILDLHNTNTKGNLSGWLEHMTSLIYRDISNNFLNGSIPVGINKLSNLTLLDLYGNSFTGVILETHLMNFTRLKLLSVSSTSLEVRVEDNWVPPFQVQELILSSCRLGPRFPRWLQLQQEIELLDLSDSGIADTIPYWFGNTSSSIVVLDLSNNQISGMLPSSLENMTSFEVLNLGSNHLHGFLPFLSDSLMWLDFSNNMFSGSLPRSFFRPNLAIVLLANNSIADGIPSSICNMQYLYILDMSNNNFFDELPNCWYGVSKGLNVINLSNNKLSGQLPDSFGSISNLEFLQLNNNSIYGELPSSLQYCPLVLLDLGQNKLSGEIPTWLGNLTELRILRLMSNMFAGDIPTELGQLENLQILDLSWNNLSGYIPQSFGNFFAMVSTKLAKDIAQEILDVWVFAFPTAIRDEISLEYPLYQNFTRERLYIATKGLNLQFSNNLYLEKSIDLSGNNLCGAIPEELVDLLALNNLNISRNHLKGRIPNKIGNLHSLESLDLSMNELNGTIPQSITALTSLSSLNLSYNNLSGRIPSGNQMQTLVDPTIYAGNPYLCGPPISKNCSGNETTCTPEKKHSGGMENIEIYLGMGLGFLVGLWAVYDILLFKSTWRNTYFYMIDKITSAKPTKMHFLVILLMGWVLSNQILETHGCLDVEREALLAFKSGIVDPRSRLASWEGLNCCRWRGIRCNNKTGRVEKLNLRNPYGTPMDPSYMGLRGEVNSSLLSLSHLKRLDLSMNDFGTKFPLFIASFERLRYLNLSRAVFSGVIPPQLGNLSTLRYLDLSYISSNRSAAFQGKLWWIKGLFSLKYLDLTSTMLKNADDWLQAVNMLTALQVLRLGRCSLPSNPNTISYFNLTNLSILDLEYNYFNSTLPNWLWNFTSLTNLNLFSNSFYGPLPVELGNLTLLTSLILGSNNLEGLVPESIKNLCKLNTLDLYGVNIDRDITEFLSMLSCVPPTNWKILDLKSTKIRGNLSGWLEHMTDLTFLDVSNNFLNGSLPEGIRKLSNLTILKLDGNLFSGVILETHLMNFTRLKVLRVSGTGTYLHLNVDDNWVPPFQLQQLFLSSCQLGPRFPRWLRSQKEIEILDLSNNKIAEAIPNWFWGKFSSIYFLDLSNNQIGGNLPSSLNNMTFLSALNLASNRLEDSLPSLPDSLQWLDFSTNEFSGSLPRSFFKTNLLTILLSNNSIGGNIPSSICNLQSLQMLDMSNNNIFGELPNCWNGRSKHLKVINLSNNNLSRHLPDSFGLLGSLNFLHLSNNSLHGELPSSLQYCPLVLLDLGQNKLSGEIPAWLGTLTNLTMLRLTSNVFVGNIPAELGQLKNLQILDLSWNNLSGNIPHSFGNFQGMASNKLPKYIDQAVATMEIGFITPSSFGGLVAYEVIQNSTNQKLYIVTNGLNLEFSTNLFLVKSIDLSGNKLHGEIPEKIVDLIALKSLNLSINNLTGSIPSKIGNLRYLESLDLSMNDLNGTIPQSISDLTFLSSLNLSYNNLSGSIPSGDQIATLVNPTIYAGNPYLCGPPISKNCYENEPTYTPNENKHSGGLEKIEFYLSVGLGFLAGLWGVYVILLFKSGWRNTYFYMIDKDTNIWGNLSSWLEHMTSLTYLDLSGNFLNGLIPEGIQKLSSLTTLDLHGNSFGGILLETHLMNFTRLRSTQGERKISGFESHVDWVPDFQVGSDCKKKIHFLDLSNNEITGAIPEWFWEISSSIVDLALFNNQISGTLPPSLGNMTSLAMLRLASNQLKGSLPFLPDSLGWLDLSNNMFSGSIPWSFSQPILLVILLSNNFIGELPGSLQHCPLVLLDLGQNKLSGGIPALLGNLTNLTMLRFTSNRFVGSIHVELGHLENLQILDLSLNNLSRNIPRSFGNFHGMLPKYLDQADPDPAPNSSTSDVLIKFADQSLYIETKGLDLQFSTNLFLEKSIDLSNNNLHGGVPEELVDLSALNNLNLSRNHLTGSIPNNIGNLHSLESLDFSINELNGTIPEGITALTSLSSLNLSYNNLSGRIPSGDQMQTLVDPTIYAGNPYLCGPQISNNCFGNEPTYTPNEKKHSGRVEKIEIYL</sequence>
<evidence type="ECO:0000256" key="4">
    <source>
        <dbReference type="ARBA" id="ARBA00022614"/>
    </source>
</evidence>
<dbReference type="InterPro" id="IPR001611">
    <property type="entry name" value="Leu-rich_rpt"/>
</dbReference>
<dbReference type="SMART" id="SM00365">
    <property type="entry name" value="LRR_SD22"/>
    <property type="match status" value="13"/>
</dbReference>
<feature type="non-terminal residue" evidence="16">
    <location>
        <position position="2224"/>
    </location>
</feature>
<evidence type="ECO:0000256" key="9">
    <source>
        <dbReference type="ARBA" id="ARBA00022989"/>
    </source>
</evidence>
<dbReference type="PANTHER" id="PTHR48063">
    <property type="entry name" value="LRR RECEPTOR-LIKE KINASE"/>
    <property type="match status" value="1"/>
</dbReference>
<evidence type="ECO:0000256" key="5">
    <source>
        <dbReference type="ARBA" id="ARBA00022626"/>
    </source>
</evidence>
<evidence type="ECO:0000313" key="16">
    <source>
        <dbReference type="EMBL" id="OAY65331.1"/>
    </source>
</evidence>
<name>A0A199UKU6_ANACO</name>
<dbReference type="InterPro" id="IPR013210">
    <property type="entry name" value="LRR_N_plant-typ"/>
</dbReference>
<evidence type="ECO:0000313" key="17">
    <source>
        <dbReference type="Proteomes" id="UP000092600"/>
    </source>
</evidence>
<keyword evidence="7" id="KW-0732">Signal</keyword>
<dbReference type="STRING" id="4615.A0A199UKU6"/>
<keyword evidence="16" id="KW-0418">Kinase</keyword>
<dbReference type="PANTHER" id="PTHR48063:SF90">
    <property type="entry name" value="OS11G0565920 PROTEIN"/>
    <property type="match status" value="1"/>
</dbReference>
<dbReference type="InterPro" id="IPR003591">
    <property type="entry name" value="Leu-rich_rpt_typical-subtyp"/>
</dbReference>
<evidence type="ECO:0000256" key="7">
    <source>
        <dbReference type="ARBA" id="ARBA00022729"/>
    </source>
</evidence>
<dbReference type="InterPro" id="IPR055414">
    <property type="entry name" value="LRR_R13L4/SHOC2-like"/>
</dbReference>
<comment type="similarity">
    <text evidence="2">Belongs to the RLP family.</text>
</comment>
<dbReference type="Pfam" id="PF00560">
    <property type="entry name" value="LRR_1"/>
    <property type="match status" value="23"/>
</dbReference>
<dbReference type="Pfam" id="PF13855">
    <property type="entry name" value="LRR_8"/>
    <property type="match status" value="2"/>
</dbReference>
<dbReference type="EMBL" id="LSRQ01007021">
    <property type="protein sequence ID" value="OAY65331.1"/>
    <property type="molecule type" value="Genomic_DNA"/>
</dbReference>
<dbReference type="Gene3D" id="3.80.10.10">
    <property type="entry name" value="Ribonuclease Inhibitor"/>
    <property type="match status" value="8"/>
</dbReference>
<evidence type="ECO:0000256" key="1">
    <source>
        <dbReference type="ARBA" id="ARBA00004251"/>
    </source>
</evidence>
<dbReference type="Pfam" id="PF23598">
    <property type="entry name" value="LRR_14"/>
    <property type="match status" value="1"/>
</dbReference>
<keyword evidence="9 13" id="KW-1133">Transmembrane helix</keyword>
<keyword evidence="16" id="KW-0808">Transferase</keyword>
<keyword evidence="8" id="KW-0677">Repeat</keyword>
<evidence type="ECO:0000256" key="2">
    <source>
        <dbReference type="ARBA" id="ARBA00009592"/>
    </source>
</evidence>
<keyword evidence="6 13" id="KW-0812">Transmembrane</keyword>
<evidence type="ECO:0000256" key="12">
    <source>
        <dbReference type="ARBA" id="ARBA00023180"/>
    </source>
</evidence>
<feature type="domain" description="Disease resistance R13L4/SHOC-2-like LRR" evidence="15">
    <location>
        <begin position="971"/>
        <end position="1184"/>
    </location>
</feature>
<dbReference type="SUPFAM" id="SSF52047">
    <property type="entry name" value="RNI-like"/>
    <property type="match status" value="2"/>
</dbReference>
<protein>
    <submittedName>
        <fullName evidence="16">LRR receptor-like serine/threonine-protein kinase GSO1</fullName>
    </submittedName>
</protein>
<accession>A0A199UKU6</accession>
<keyword evidence="4" id="KW-0433">Leucine-rich repeat</keyword>
<dbReference type="FunFam" id="3.80.10.10:FF:000111">
    <property type="entry name" value="LRR receptor-like serine/threonine-protein kinase ERECTA"/>
    <property type="match status" value="3"/>
</dbReference>
<keyword evidence="10 13" id="KW-0472">Membrane</keyword>
<evidence type="ECO:0000256" key="11">
    <source>
        <dbReference type="ARBA" id="ARBA00023170"/>
    </source>
</evidence>
<dbReference type="InterPro" id="IPR046956">
    <property type="entry name" value="RLP23-like"/>
</dbReference>
<dbReference type="Pfam" id="PF08263">
    <property type="entry name" value="LRRNT_2"/>
    <property type="match status" value="1"/>
</dbReference>
<feature type="domain" description="Leucine-rich repeat-containing N-terminal plant-type" evidence="14">
    <location>
        <begin position="825"/>
        <end position="861"/>
    </location>
</feature>
<evidence type="ECO:0000256" key="3">
    <source>
        <dbReference type="ARBA" id="ARBA00022475"/>
    </source>
</evidence>
<dbReference type="GO" id="GO:0005886">
    <property type="term" value="C:plasma membrane"/>
    <property type="evidence" value="ECO:0007669"/>
    <property type="project" value="UniProtKB-SubCell"/>
</dbReference>
<feature type="transmembrane region" description="Helical" evidence="13">
    <location>
        <begin position="756"/>
        <end position="777"/>
    </location>
</feature>
<dbReference type="Proteomes" id="UP000092600">
    <property type="component" value="Unassembled WGS sequence"/>
</dbReference>
<evidence type="ECO:0000256" key="6">
    <source>
        <dbReference type="ARBA" id="ARBA00022692"/>
    </source>
</evidence>
<comment type="caution">
    <text evidence="16">The sequence shown here is derived from an EMBL/GenBank/DDBJ whole genome shotgun (WGS) entry which is preliminary data.</text>
</comment>
<proteinExistence type="inferred from homology"/>
<dbReference type="GO" id="GO:0016301">
    <property type="term" value="F:kinase activity"/>
    <property type="evidence" value="ECO:0007669"/>
    <property type="project" value="UniProtKB-KW"/>
</dbReference>
<evidence type="ECO:0000256" key="13">
    <source>
        <dbReference type="SAM" id="Phobius"/>
    </source>
</evidence>
<evidence type="ECO:0000256" key="8">
    <source>
        <dbReference type="ARBA" id="ARBA00022737"/>
    </source>
</evidence>
<dbReference type="SMART" id="SM00369">
    <property type="entry name" value="LRR_TYP"/>
    <property type="match status" value="25"/>
</dbReference>
<dbReference type="PROSITE" id="PS51450">
    <property type="entry name" value="LRR"/>
    <property type="match status" value="1"/>
</dbReference>
<keyword evidence="5" id="KW-1070">Brassinosteroid signaling pathway</keyword>